<reference evidence="11 12" key="1">
    <citation type="submission" date="2010-08" db="EMBL/GenBank/DDBJ databases">
        <authorList>
            <person name="Weinstock G."/>
            <person name="Sodergren E."/>
            <person name="Clifton S."/>
            <person name="Fulton L."/>
            <person name="Fulton B."/>
            <person name="Courtney L."/>
            <person name="Fronick C."/>
            <person name="Harrison M."/>
            <person name="Strong C."/>
            <person name="Farmer C."/>
            <person name="Delahaunty K."/>
            <person name="Markovic C."/>
            <person name="Hall O."/>
            <person name="Minx P."/>
            <person name="Tomlinson C."/>
            <person name="Mitreva M."/>
            <person name="Hou S."/>
            <person name="Chen J."/>
            <person name="Wollam A."/>
            <person name="Pepin K.H."/>
            <person name="Johnson M."/>
            <person name="Bhonagiri V."/>
            <person name="Zhang X."/>
            <person name="Suruliraj S."/>
            <person name="Warren W."/>
            <person name="Chinwalla A."/>
            <person name="Mardis E.R."/>
            <person name="Wilson R.K."/>
        </authorList>
    </citation>
    <scope>NUCLEOTIDE SEQUENCE [LARGE SCALE GENOMIC DNA]</scope>
    <source>
        <strain evidence="11 12">F0359</strain>
    </source>
</reference>
<dbReference type="InterPro" id="IPR013766">
    <property type="entry name" value="Thioredoxin_domain"/>
</dbReference>
<sequence>MITKVNSTNYKEVVENSNVPVLLDFSAEWCPHCQALLPVLNGLSEKLVGKVAFVAIDTDESPELAQARSIEYIPALFVYNEGKYSDMLIAPKTEGEVEDFLKKNGAL</sequence>
<dbReference type="PIRSF" id="PIRSF000077">
    <property type="entry name" value="Thioredoxin"/>
    <property type="match status" value="1"/>
</dbReference>
<feature type="domain" description="Thioredoxin" evidence="10">
    <location>
        <begin position="1"/>
        <end position="106"/>
    </location>
</feature>
<dbReference type="Pfam" id="PF00085">
    <property type="entry name" value="Thioredoxin"/>
    <property type="match status" value="1"/>
</dbReference>
<comment type="caution">
    <text evidence="11">The sequence shown here is derived from an EMBL/GenBank/DDBJ whole genome shotgun (WGS) entry which is preliminary data.</text>
</comment>
<accession>E2Z9P1</accession>
<feature type="site" description="Deprotonates C-terminal active site Cys" evidence="8">
    <location>
        <position position="24"/>
    </location>
</feature>
<feature type="site" description="Contributes to redox potential value" evidence="8">
    <location>
        <position position="31"/>
    </location>
</feature>
<evidence type="ECO:0000256" key="6">
    <source>
        <dbReference type="ARBA" id="ARBA00023284"/>
    </source>
</evidence>
<keyword evidence="5 9" id="KW-1015">Disulfide bond</keyword>
<dbReference type="PANTHER" id="PTHR45663">
    <property type="entry name" value="GEO12009P1"/>
    <property type="match status" value="1"/>
</dbReference>
<dbReference type="EMBL" id="AECS01000003">
    <property type="protein sequence ID" value="EFQ05067.1"/>
    <property type="molecule type" value="Genomic_DNA"/>
</dbReference>
<evidence type="ECO:0000256" key="1">
    <source>
        <dbReference type="ARBA" id="ARBA00008987"/>
    </source>
</evidence>
<dbReference type="PROSITE" id="PS51352">
    <property type="entry name" value="THIOREDOXIN_2"/>
    <property type="match status" value="1"/>
</dbReference>
<name>E2Z9P1_9FIRM</name>
<evidence type="ECO:0000256" key="8">
    <source>
        <dbReference type="PIRSR" id="PIRSR000077-1"/>
    </source>
</evidence>
<evidence type="ECO:0000256" key="5">
    <source>
        <dbReference type="ARBA" id="ARBA00023157"/>
    </source>
</evidence>
<dbReference type="RefSeq" id="WP_006940871.1">
    <property type="nucleotide sequence ID" value="NZ_GL538177.1"/>
</dbReference>
<dbReference type="InterPro" id="IPR036249">
    <property type="entry name" value="Thioredoxin-like_sf"/>
</dbReference>
<evidence type="ECO:0000256" key="9">
    <source>
        <dbReference type="PIRSR" id="PIRSR000077-4"/>
    </source>
</evidence>
<feature type="active site" description="Nucleophile" evidence="8">
    <location>
        <position position="33"/>
    </location>
</feature>
<dbReference type="Gene3D" id="3.40.30.10">
    <property type="entry name" value="Glutaredoxin"/>
    <property type="match status" value="1"/>
</dbReference>
<feature type="active site" description="Nucleophile" evidence="8">
    <location>
        <position position="30"/>
    </location>
</feature>
<keyword evidence="3" id="KW-0813">Transport</keyword>
<dbReference type="InterPro" id="IPR005746">
    <property type="entry name" value="Thioredoxin"/>
</dbReference>
<dbReference type="OrthoDB" id="9790390at2"/>
<proteinExistence type="inferred from homology"/>
<organism evidence="11 12">
    <name type="scientific">Megasphaera micronuciformis F0359</name>
    <dbReference type="NCBI Taxonomy" id="706434"/>
    <lineage>
        <taxon>Bacteria</taxon>
        <taxon>Bacillati</taxon>
        <taxon>Bacillota</taxon>
        <taxon>Negativicutes</taxon>
        <taxon>Veillonellales</taxon>
        <taxon>Veillonellaceae</taxon>
        <taxon>Megasphaera</taxon>
    </lineage>
</organism>
<comment type="similarity">
    <text evidence="1 7">Belongs to the thioredoxin family.</text>
</comment>
<keyword evidence="4" id="KW-0249">Electron transport</keyword>
<dbReference type="eggNOG" id="COG3118">
    <property type="taxonomic scope" value="Bacteria"/>
</dbReference>
<gene>
    <name evidence="11" type="ORF">HMPREF9429_00145</name>
</gene>
<dbReference type="GO" id="GO:0015035">
    <property type="term" value="F:protein-disulfide reductase activity"/>
    <property type="evidence" value="ECO:0007669"/>
    <property type="project" value="InterPro"/>
</dbReference>
<dbReference type="SUPFAM" id="SSF52833">
    <property type="entry name" value="Thioredoxin-like"/>
    <property type="match status" value="1"/>
</dbReference>
<dbReference type="HOGENOM" id="CLU_090389_10_2_9"/>
<evidence type="ECO:0000256" key="4">
    <source>
        <dbReference type="ARBA" id="ARBA00022982"/>
    </source>
</evidence>
<evidence type="ECO:0000256" key="2">
    <source>
        <dbReference type="ARBA" id="ARBA00020570"/>
    </source>
</evidence>
<evidence type="ECO:0000313" key="12">
    <source>
        <dbReference type="Proteomes" id="UP000003195"/>
    </source>
</evidence>
<keyword evidence="6 9" id="KW-0676">Redox-active center</keyword>
<dbReference type="GO" id="GO:0005737">
    <property type="term" value="C:cytoplasm"/>
    <property type="evidence" value="ECO:0007669"/>
    <property type="project" value="TreeGrafter"/>
</dbReference>
<evidence type="ECO:0000256" key="7">
    <source>
        <dbReference type="PIRNR" id="PIRNR000077"/>
    </source>
</evidence>
<feature type="site" description="Contributes to redox potential value" evidence="8">
    <location>
        <position position="32"/>
    </location>
</feature>
<keyword evidence="12" id="KW-1185">Reference proteome</keyword>
<dbReference type="PANTHER" id="PTHR45663:SF11">
    <property type="entry name" value="GEO12009P1"/>
    <property type="match status" value="1"/>
</dbReference>
<dbReference type="InterPro" id="IPR017937">
    <property type="entry name" value="Thioredoxin_CS"/>
</dbReference>
<dbReference type="Proteomes" id="UP000003195">
    <property type="component" value="Unassembled WGS sequence"/>
</dbReference>
<evidence type="ECO:0000259" key="10">
    <source>
        <dbReference type="PROSITE" id="PS51352"/>
    </source>
</evidence>
<feature type="disulfide bond" description="Redox-active" evidence="9">
    <location>
        <begin position="30"/>
        <end position="33"/>
    </location>
</feature>
<dbReference type="AlphaFoldDB" id="E2Z9P1"/>
<evidence type="ECO:0000256" key="3">
    <source>
        <dbReference type="ARBA" id="ARBA00022448"/>
    </source>
</evidence>
<dbReference type="CDD" id="cd02947">
    <property type="entry name" value="TRX_family"/>
    <property type="match status" value="1"/>
</dbReference>
<evidence type="ECO:0000313" key="11">
    <source>
        <dbReference type="EMBL" id="EFQ05067.1"/>
    </source>
</evidence>
<dbReference type="STRING" id="706434.HMPREF9429_00145"/>
<dbReference type="PROSITE" id="PS00194">
    <property type="entry name" value="THIOREDOXIN_1"/>
    <property type="match status" value="1"/>
</dbReference>
<protein>
    <recommendedName>
        <fullName evidence="2 7">Thioredoxin</fullName>
    </recommendedName>
</protein>